<evidence type="ECO:0000256" key="7">
    <source>
        <dbReference type="SAM" id="MobiDB-lite"/>
    </source>
</evidence>
<protein>
    <submittedName>
        <fullName evidence="8">Uncharacterized protein</fullName>
    </submittedName>
</protein>
<comment type="function">
    <text evidence="6">Involved in nucleolar processing of pre-18S ribosomal RNA. Has a role in the nuclear export of 40S pre-ribosomal subunit to the cytoplasm.</text>
</comment>
<sequence>MSSYHRPSALAVRVAAERRQRAIMAMLRDEHSERTDDLDERFRDLNARGMVVTAATAQKMVAARKGAAETKGAADDDDEQQQNGTPKPTQTTISTTDYDQLYCELLLLPQPAAKVRRLSATTAAQNHHGTQIEANKGHSSVPKFPCDAAPLLSHPPIVVASPPHNAIEMLEPCFDEQFNRNISTTKNNDSNAMRAREKIWKKRAKNERRGALKQLRKVARAKASAYAERQREVRRERDQKTKRILQSLEVQESEHKKLKALKK</sequence>
<dbReference type="GO" id="GO:0005730">
    <property type="term" value="C:nucleolus"/>
    <property type="evidence" value="ECO:0007669"/>
    <property type="project" value="UniProtKB-SubCell"/>
</dbReference>
<organism evidence="8 9">
    <name type="scientific">Heterodera trifolii</name>
    <dbReference type="NCBI Taxonomy" id="157864"/>
    <lineage>
        <taxon>Eukaryota</taxon>
        <taxon>Metazoa</taxon>
        <taxon>Ecdysozoa</taxon>
        <taxon>Nematoda</taxon>
        <taxon>Chromadorea</taxon>
        <taxon>Rhabditida</taxon>
        <taxon>Tylenchina</taxon>
        <taxon>Tylenchomorpha</taxon>
        <taxon>Tylenchoidea</taxon>
        <taxon>Heteroderidae</taxon>
        <taxon>Heteroderinae</taxon>
        <taxon>Heterodera</taxon>
    </lineage>
</organism>
<evidence type="ECO:0000256" key="3">
    <source>
        <dbReference type="ARBA" id="ARBA00022517"/>
    </source>
</evidence>
<feature type="region of interest" description="Disordered" evidence="7">
    <location>
        <begin position="63"/>
        <end position="93"/>
    </location>
</feature>
<evidence type="ECO:0000256" key="6">
    <source>
        <dbReference type="ARBA" id="ARBA00024695"/>
    </source>
</evidence>
<comment type="subcellular location">
    <subcellularLocation>
        <location evidence="1">Nucleus</location>
        <location evidence="1">Nucleolus</location>
    </subcellularLocation>
</comment>
<accession>A0ABD2LIM7</accession>
<keyword evidence="5" id="KW-0539">Nucleus</keyword>
<evidence type="ECO:0000256" key="1">
    <source>
        <dbReference type="ARBA" id="ARBA00004604"/>
    </source>
</evidence>
<feature type="compositionally biased region" description="Basic and acidic residues" evidence="7">
    <location>
        <begin position="228"/>
        <end position="241"/>
    </location>
</feature>
<dbReference type="InterPro" id="IPR007276">
    <property type="entry name" value="Nop14"/>
</dbReference>
<comment type="caution">
    <text evidence="8">The sequence shown here is derived from an EMBL/GenBank/DDBJ whole genome shotgun (WGS) entry which is preliminary data.</text>
</comment>
<proteinExistence type="inferred from homology"/>
<dbReference type="GO" id="GO:0006364">
    <property type="term" value="P:rRNA processing"/>
    <property type="evidence" value="ECO:0007669"/>
    <property type="project" value="UniProtKB-KW"/>
</dbReference>
<evidence type="ECO:0000313" key="9">
    <source>
        <dbReference type="Proteomes" id="UP001620626"/>
    </source>
</evidence>
<comment type="similarity">
    <text evidence="2">Belongs to the NOP14 family.</text>
</comment>
<dbReference type="EMBL" id="JBICBT010000400">
    <property type="protein sequence ID" value="KAL3115034.1"/>
    <property type="molecule type" value="Genomic_DNA"/>
</dbReference>
<dbReference type="PANTHER" id="PTHR23183">
    <property type="entry name" value="NOP14"/>
    <property type="match status" value="1"/>
</dbReference>
<evidence type="ECO:0000256" key="4">
    <source>
        <dbReference type="ARBA" id="ARBA00022552"/>
    </source>
</evidence>
<feature type="region of interest" description="Disordered" evidence="7">
    <location>
        <begin position="222"/>
        <end position="241"/>
    </location>
</feature>
<evidence type="ECO:0000256" key="2">
    <source>
        <dbReference type="ARBA" id="ARBA00007466"/>
    </source>
</evidence>
<reference evidence="8 9" key="1">
    <citation type="submission" date="2024-10" db="EMBL/GenBank/DDBJ databases">
        <authorList>
            <person name="Kim D."/>
        </authorList>
    </citation>
    <scope>NUCLEOTIDE SEQUENCE [LARGE SCALE GENOMIC DNA]</scope>
    <source>
        <strain evidence="8">BH-2024</strain>
    </source>
</reference>
<keyword evidence="3" id="KW-0690">Ribosome biogenesis</keyword>
<dbReference type="AlphaFoldDB" id="A0ABD2LIM7"/>
<evidence type="ECO:0000256" key="5">
    <source>
        <dbReference type="ARBA" id="ARBA00023242"/>
    </source>
</evidence>
<evidence type="ECO:0000313" key="8">
    <source>
        <dbReference type="EMBL" id="KAL3115034.1"/>
    </source>
</evidence>
<gene>
    <name evidence="8" type="ORF">niasHT_016135</name>
</gene>
<name>A0ABD2LIM7_9BILA</name>
<dbReference type="Proteomes" id="UP001620626">
    <property type="component" value="Unassembled WGS sequence"/>
</dbReference>
<dbReference type="Pfam" id="PF04147">
    <property type="entry name" value="Nop14"/>
    <property type="match status" value="1"/>
</dbReference>
<keyword evidence="9" id="KW-1185">Reference proteome</keyword>
<dbReference type="PANTHER" id="PTHR23183:SF0">
    <property type="entry name" value="NUCLEOLAR PROTEIN 14"/>
    <property type="match status" value="1"/>
</dbReference>
<keyword evidence="4" id="KW-0698">rRNA processing</keyword>